<name>A0A0F7SJN1_PHARH</name>
<feature type="compositionally biased region" description="Polar residues" evidence="1">
    <location>
        <begin position="824"/>
        <end position="837"/>
    </location>
</feature>
<proteinExistence type="predicted"/>
<evidence type="ECO:0000313" key="3">
    <source>
        <dbReference type="EMBL" id="CDZ98660.1"/>
    </source>
</evidence>
<dbReference type="SMART" id="SM00355">
    <property type="entry name" value="ZnF_C2H2"/>
    <property type="match status" value="5"/>
</dbReference>
<accession>A0A0F7SJN1</accession>
<feature type="domain" description="C2H2-type" evidence="2">
    <location>
        <begin position="628"/>
        <end position="653"/>
    </location>
</feature>
<protein>
    <submittedName>
        <fullName evidence="3">Zinc finger, C2H2-like</fullName>
    </submittedName>
</protein>
<sequence length="976" mass="108347">MEDSPQPSPAAVPTGKIFTCHYCEPPHVFSKEGERKVHHRITHQASSMINHPVTGESYECFRDPTSGTFSCPRCISHADRDPVRLKRHVLSCLSKWPEKSYTCEDCDDSIEYPTIIHLKDHHRVVHQETTPINHPSGQVLDVPRSPGSHTFTCPRCVGFSHKDPDRLTWHCTTSCTSVFPPLSAYPPTFFKGYASHAPTSPGAQSDPEPTFVAATLPVSASPLPRIGSFSADGSPVASANGGSVLIKYRQKRFYCRLCTPQVSFDNADTKEAHVQALHPDVKKKKRRPTETWSVAGGGSGLRNEIGEDEPEGEPDGQEEETQEPAVKRRIKPRKSRAKPKNLDLEGAHPTGLSFDSPGGPDQGLLSPGGIMFHQSPAPGSNQANQFYPHAGWPSAYLPPPPRPGAGPHSTSTSPSLSATSTSYPGQSIIQSQPNRLFGQIPSFDAFRAQYPAQQQQQYYQQHQEQQLYQQMLQQQQHQQQQQQQPPSRSTSTPGPTSQPKIPPRQPSPKLPTPPPDDRPSCPFCIVYPSVRFDSPDEQAEHEKRLHRWPLKRKRAILDLVHVRITRPWAASQLEKNHQESNEATGEDKTKTDGKNDERDEKEREQEQLHKDKQTDQDEDGEKEEKGRWECTECIPHINFQTESTKEFHRRVSHLTTVDVILPTGESVQVVRSAVRGGFPCPVCNPEEEPTEEPSIEEIQHTPETDGNVDKDVSDDVGKDTNEDKMDVEVDTVTTEKEEKDEKDENDEKDKEGKEDKESKEDEESKEDREDKEDKEDKKEKEEGKEEEGEEKKKTGYVSWDPERLKAHLKECTLVREPSPAGSPLPNQSILTSLPSPKNNDDAAAAAPVVENSITKPPSDPKEPAEHIPVPTSLETTAETGFVRSVTQDLPSHSSPLKLIEKNLMSTESRLSMSPPLTSAVPASASTSVSTEHQPVQANGQLESSPDGQKAIGGTEPSRRPLSTSTSKYSLSSLLNN</sequence>
<dbReference type="InterPro" id="IPR013087">
    <property type="entry name" value="Znf_C2H2_type"/>
</dbReference>
<feature type="compositionally biased region" description="Acidic residues" evidence="1">
    <location>
        <begin position="306"/>
        <end position="322"/>
    </location>
</feature>
<feature type="compositionally biased region" description="Basic and acidic residues" evidence="1">
    <location>
        <begin position="774"/>
        <end position="793"/>
    </location>
</feature>
<feature type="compositionally biased region" description="Pro residues" evidence="1">
    <location>
        <begin position="500"/>
        <end position="514"/>
    </location>
</feature>
<feature type="compositionally biased region" description="Low complexity" evidence="1">
    <location>
        <begin position="961"/>
        <end position="976"/>
    </location>
</feature>
<evidence type="ECO:0000256" key="1">
    <source>
        <dbReference type="SAM" id="MobiDB-lite"/>
    </source>
</evidence>
<feature type="compositionally biased region" description="Low complexity" evidence="1">
    <location>
        <begin position="453"/>
        <end position="497"/>
    </location>
</feature>
<feature type="compositionally biased region" description="Low complexity" evidence="1">
    <location>
        <begin position="913"/>
        <end position="930"/>
    </location>
</feature>
<reference evidence="3" key="1">
    <citation type="submission" date="2014-08" db="EMBL/GenBank/DDBJ databases">
        <authorList>
            <person name="Sharma Rahul"/>
            <person name="Thines Marco"/>
        </authorList>
    </citation>
    <scope>NUCLEOTIDE SEQUENCE</scope>
</reference>
<feature type="domain" description="C2H2-type" evidence="2">
    <location>
        <begin position="519"/>
        <end position="546"/>
    </location>
</feature>
<feature type="compositionally biased region" description="Low complexity" evidence="1">
    <location>
        <begin position="405"/>
        <end position="422"/>
    </location>
</feature>
<feature type="domain" description="C2H2-type" evidence="2">
    <location>
        <begin position="253"/>
        <end position="278"/>
    </location>
</feature>
<feature type="compositionally biased region" description="Polar residues" evidence="1">
    <location>
        <begin position="423"/>
        <end position="434"/>
    </location>
</feature>
<feature type="compositionally biased region" description="Basic and acidic residues" evidence="1">
    <location>
        <begin position="574"/>
        <end position="615"/>
    </location>
</feature>
<evidence type="ECO:0000259" key="2">
    <source>
        <dbReference type="SMART" id="SM00355"/>
    </source>
</evidence>
<dbReference type="AlphaFoldDB" id="A0A0F7SJN1"/>
<feature type="domain" description="C2H2-type" evidence="2">
    <location>
        <begin position="101"/>
        <end position="126"/>
    </location>
</feature>
<feature type="domain" description="C2H2-type" evidence="2">
    <location>
        <begin position="18"/>
        <end position="43"/>
    </location>
</feature>
<feature type="region of interest" description="Disordered" evidence="1">
    <location>
        <begin position="907"/>
        <end position="976"/>
    </location>
</feature>
<organism evidence="3">
    <name type="scientific">Phaffia rhodozyma</name>
    <name type="common">Yeast</name>
    <name type="synonym">Xanthophyllomyces dendrorhous</name>
    <dbReference type="NCBI Taxonomy" id="264483"/>
    <lineage>
        <taxon>Eukaryota</taxon>
        <taxon>Fungi</taxon>
        <taxon>Dikarya</taxon>
        <taxon>Basidiomycota</taxon>
        <taxon>Agaricomycotina</taxon>
        <taxon>Tremellomycetes</taxon>
        <taxon>Cystofilobasidiales</taxon>
        <taxon>Mrakiaceae</taxon>
        <taxon>Phaffia</taxon>
    </lineage>
</organism>
<dbReference type="Gene3D" id="3.30.160.60">
    <property type="entry name" value="Classic Zinc Finger"/>
    <property type="match status" value="1"/>
</dbReference>
<feature type="compositionally biased region" description="Basic residues" evidence="1">
    <location>
        <begin position="327"/>
        <end position="339"/>
    </location>
</feature>
<feature type="region of interest" description="Disordered" evidence="1">
    <location>
        <begin position="815"/>
        <end position="875"/>
    </location>
</feature>
<feature type="compositionally biased region" description="Acidic residues" evidence="1">
    <location>
        <begin position="760"/>
        <end position="773"/>
    </location>
</feature>
<feature type="region of interest" description="Disordered" evidence="1">
    <location>
        <begin position="678"/>
        <end position="799"/>
    </location>
</feature>
<feature type="region of interest" description="Disordered" evidence="1">
    <location>
        <begin position="278"/>
        <end position="526"/>
    </location>
</feature>
<feature type="compositionally biased region" description="Polar residues" evidence="1">
    <location>
        <begin position="931"/>
        <end position="946"/>
    </location>
</feature>
<feature type="compositionally biased region" description="Basic and acidic residues" evidence="1">
    <location>
        <begin position="745"/>
        <end position="759"/>
    </location>
</feature>
<dbReference type="EMBL" id="LN483345">
    <property type="protein sequence ID" value="CDZ98660.1"/>
    <property type="molecule type" value="Genomic_DNA"/>
</dbReference>
<feature type="compositionally biased region" description="Basic and acidic residues" evidence="1">
    <location>
        <begin position="697"/>
        <end position="739"/>
    </location>
</feature>
<feature type="region of interest" description="Disordered" evidence="1">
    <location>
        <begin position="571"/>
        <end position="627"/>
    </location>
</feature>
<feature type="compositionally biased region" description="Acidic residues" evidence="1">
    <location>
        <begin position="685"/>
        <end position="695"/>
    </location>
</feature>